<reference evidence="9 10" key="1">
    <citation type="submission" date="2023-11" db="EMBL/GenBank/DDBJ databases">
        <title>Halocaridina rubra genome assembly.</title>
        <authorList>
            <person name="Smith C."/>
        </authorList>
    </citation>
    <scope>NUCLEOTIDE SEQUENCE [LARGE SCALE GENOMIC DNA]</scope>
    <source>
        <strain evidence="9">EP-1</strain>
        <tissue evidence="9">Whole</tissue>
    </source>
</reference>
<gene>
    <name evidence="9" type="ORF">SK128_026892</name>
</gene>
<evidence type="ECO:0000313" key="10">
    <source>
        <dbReference type="Proteomes" id="UP001381693"/>
    </source>
</evidence>
<proteinExistence type="inferred from homology"/>
<keyword evidence="2 5" id="KW-0964">Secreted</keyword>
<evidence type="ECO:0000256" key="6">
    <source>
        <dbReference type="PROSITE-ProRule" id="PRU00776"/>
    </source>
</evidence>
<evidence type="ECO:0000313" key="9">
    <source>
        <dbReference type="EMBL" id="KAK7024413.1"/>
    </source>
</evidence>
<evidence type="ECO:0000256" key="4">
    <source>
        <dbReference type="ARBA" id="ARBA00029459"/>
    </source>
</evidence>
<dbReference type="Pfam" id="PF05375">
    <property type="entry name" value="Pacifastin_I"/>
    <property type="match status" value="2"/>
</dbReference>
<protein>
    <recommendedName>
        <fullName evidence="5">Protease inhibitor</fullName>
    </recommendedName>
</protein>
<keyword evidence="10" id="KW-1185">Reference proteome</keyword>
<feature type="disulfide bond" evidence="6">
    <location>
        <begin position="86"/>
        <end position="101"/>
    </location>
</feature>
<feature type="region of interest" description="Disordered" evidence="7">
    <location>
        <begin position="53"/>
        <end position="91"/>
    </location>
</feature>
<evidence type="ECO:0000259" key="8">
    <source>
        <dbReference type="PROSITE" id="PS51446"/>
    </source>
</evidence>
<dbReference type="SUPFAM" id="SSF57283">
    <property type="entry name" value="PMP inhibitors"/>
    <property type="match status" value="2"/>
</dbReference>
<dbReference type="PROSITE" id="PS51446">
    <property type="entry name" value="PACIFASTIN"/>
    <property type="match status" value="1"/>
</dbReference>
<sequence length="119" mass="14265">MIVKLAMIIESFTDLLIRKKRQNDDECIPETYFDEECNFCFCGPNKERLCTDRDCSEEEDDDEEEEDAFKRKKREEEEDEEEEEDCEPGSYFDRDCNFCYCGPNREALCTRKACSKFRK</sequence>
<dbReference type="EMBL" id="JAXCGZ010022772">
    <property type="protein sequence ID" value="KAK7024413.1"/>
    <property type="molecule type" value="Genomic_DNA"/>
</dbReference>
<feature type="disulfide bond" evidence="6">
    <location>
        <begin position="99"/>
        <end position="109"/>
    </location>
</feature>
<keyword evidence="3 6" id="KW-1015">Disulfide bond</keyword>
<feature type="domain" description="Pacifastin" evidence="8">
    <location>
        <begin position="83"/>
        <end position="117"/>
    </location>
</feature>
<accession>A0AAN8ZYA5</accession>
<keyword evidence="5 6" id="KW-0646">Protease inhibitor</keyword>
<feature type="compositionally biased region" description="Acidic residues" evidence="7">
    <location>
        <begin position="76"/>
        <end position="87"/>
    </location>
</feature>
<comment type="similarity">
    <text evidence="4 5 6">Belongs to the protease inhibitor I19 family.</text>
</comment>
<evidence type="ECO:0000256" key="1">
    <source>
        <dbReference type="ARBA" id="ARBA00004613"/>
    </source>
</evidence>
<dbReference type="PIRSF" id="PIRSF001625">
    <property type="entry name" value="Prot_inhib_pacifastin"/>
    <property type="match status" value="1"/>
</dbReference>
<evidence type="ECO:0000256" key="7">
    <source>
        <dbReference type="SAM" id="MobiDB-lite"/>
    </source>
</evidence>
<dbReference type="Proteomes" id="UP001381693">
    <property type="component" value="Unassembled WGS sequence"/>
</dbReference>
<evidence type="ECO:0000256" key="2">
    <source>
        <dbReference type="ARBA" id="ARBA00022525"/>
    </source>
</evidence>
<feature type="disulfide bond" evidence="6">
    <location>
        <begin position="96"/>
        <end position="114"/>
    </location>
</feature>
<keyword evidence="5 6" id="KW-0722">Serine protease inhibitor</keyword>
<dbReference type="GO" id="GO:0004867">
    <property type="term" value="F:serine-type endopeptidase inhibitor activity"/>
    <property type="evidence" value="ECO:0007669"/>
    <property type="project" value="UniProtKB-UniRule"/>
</dbReference>
<organism evidence="9 10">
    <name type="scientific">Halocaridina rubra</name>
    <name type="common">Hawaiian red shrimp</name>
    <dbReference type="NCBI Taxonomy" id="373956"/>
    <lineage>
        <taxon>Eukaryota</taxon>
        <taxon>Metazoa</taxon>
        <taxon>Ecdysozoa</taxon>
        <taxon>Arthropoda</taxon>
        <taxon>Crustacea</taxon>
        <taxon>Multicrustacea</taxon>
        <taxon>Malacostraca</taxon>
        <taxon>Eumalacostraca</taxon>
        <taxon>Eucarida</taxon>
        <taxon>Decapoda</taxon>
        <taxon>Pleocyemata</taxon>
        <taxon>Caridea</taxon>
        <taxon>Atyoidea</taxon>
        <taxon>Atyidae</taxon>
        <taxon>Halocaridina</taxon>
    </lineage>
</organism>
<dbReference type="InterPro" id="IPR036201">
    <property type="entry name" value="Pacifastin_dom_sf"/>
</dbReference>
<evidence type="ECO:0000256" key="3">
    <source>
        <dbReference type="ARBA" id="ARBA00023157"/>
    </source>
</evidence>
<dbReference type="GO" id="GO:0005576">
    <property type="term" value="C:extracellular region"/>
    <property type="evidence" value="ECO:0007669"/>
    <property type="project" value="UniProtKB-SubCell"/>
</dbReference>
<comment type="subcellular location">
    <subcellularLocation>
        <location evidence="1 5">Secreted</location>
    </subcellularLocation>
</comment>
<dbReference type="InterPro" id="IPR016307">
    <property type="entry name" value="Prtase-inh_pacifastin"/>
</dbReference>
<evidence type="ECO:0000256" key="5">
    <source>
        <dbReference type="PIRNR" id="PIRNR001625"/>
    </source>
</evidence>
<feature type="compositionally biased region" description="Acidic residues" evidence="7">
    <location>
        <begin position="55"/>
        <end position="67"/>
    </location>
</feature>
<dbReference type="AlphaFoldDB" id="A0AAN8ZYA5"/>
<dbReference type="InterPro" id="IPR008037">
    <property type="entry name" value="Pacifastin_dom"/>
</dbReference>
<comment type="caution">
    <text evidence="9">The sequence shown here is derived from an EMBL/GenBank/DDBJ whole genome shotgun (WGS) entry which is preliminary data.</text>
</comment>
<name>A0AAN8ZYA5_HALRR</name>
<feature type="site" description="Reactive bond" evidence="6">
    <location>
        <begin position="111"/>
        <end position="112"/>
    </location>
</feature>